<dbReference type="Proteomes" id="UP000249542">
    <property type="component" value="Unassembled WGS sequence"/>
</dbReference>
<dbReference type="EMBL" id="QKYV01000003">
    <property type="protein sequence ID" value="PZW41620.1"/>
    <property type="molecule type" value="Genomic_DNA"/>
</dbReference>
<protein>
    <submittedName>
        <fullName evidence="1">Uncharacterized protein</fullName>
    </submittedName>
</protein>
<dbReference type="RefSeq" id="WP_111540625.1">
    <property type="nucleotide sequence ID" value="NZ_QKYV01000003.1"/>
</dbReference>
<organism evidence="1 2">
    <name type="scientific">Mesonia algae</name>
    <dbReference type="NCBI Taxonomy" id="213248"/>
    <lineage>
        <taxon>Bacteria</taxon>
        <taxon>Pseudomonadati</taxon>
        <taxon>Bacteroidota</taxon>
        <taxon>Flavobacteriia</taxon>
        <taxon>Flavobacteriales</taxon>
        <taxon>Flavobacteriaceae</taxon>
        <taxon>Mesonia</taxon>
    </lineage>
</organism>
<evidence type="ECO:0000313" key="1">
    <source>
        <dbReference type="EMBL" id="PZW41620.1"/>
    </source>
</evidence>
<accession>A0A2W7K1Y0</accession>
<evidence type="ECO:0000313" key="2">
    <source>
        <dbReference type="Proteomes" id="UP000249542"/>
    </source>
</evidence>
<proteinExistence type="predicted"/>
<comment type="caution">
    <text evidence="1">The sequence shown here is derived from an EMBL/GenBank/DDBJ whole genome shotgun (WGS) entry which is preliminary data.</text>
</comment>
<keyword evidence="2" id="KW-1185">Reference proteome</keyword>
<gene>
    <name evidence="1" type="ORF">LX95_01301</name>
</gene>
<sequence>MENRKQILIVDQNGNGIENVFIETENAYTTGCSGKLVIETSNPTTTVKISAFGAETLEIPFCLLSGKIRLSNGKFEQLVCSSASAEMQEETSEVTTATTTVATTTAPKEMTIIEKHWGKAALAGLGFLLISKMGKEQ</sequence>
<name>A0A2W7K1Y0_9FLAO</name>
<reference evidence="1 2" key="1">
    <citation type="submission" date="2018-06" db="EMBL/GenBank/DDBJ databases">
        <title>Genomic Encyclopedia of Archaeal and Bacterial Type Strains, Phase II (KMG-II): from individual species to whole genera.</title>
        <authorList>
            <person name="Goeker M."/>
        </authorList>
    </citation>
    <scope>NUCLEOTIDE SEQUENCE [LARGE SCALE GENOMIC DNA]</scope>
    <source>
        <strain evidence="1 2">DSM 15361</strain>
    </source>
</reference>
<dbReference type="AlphaFoldDB" id="A0A2W7K1Y0"/>